<evidence type="ECO:0000256" key="1">
    <source>
        <dbReference type="SAM" id="MobiDB-lite"/>
    </source>
</evidence>
<protein>
    <submittedName>
        <fullName evidence="2">Uncharacterized protein</fullName>
    </submittedName>
</protein>
<dbReference type="EMBL" id="JYNV01000046">
    <property type="protein sequence ID" value="KZM27902.1"/>
    <property type="molecule type" value="Genomic_DNA"/>
</dbReference>
<evidence type="ECO:0000313" key="3">
    <source>
        <dbReference type="Proteomes" id="UP000076837"/>
    </source>
</evidence>
<comment type="caution">
    <text evidence="2">The sequence shown here is derived from an EMBL/GenBank/DDBJ whole genome shotgun (WGS) entry which is preliminary data.</text>
</comment>
<sequence length="248" mass="27557">MARRNTPYTAQVSAPSQSSASDAEGDESQRVIALSLLLQTPKPNIKELQNFQAKVAADQQELKVLLEQRKTQAEEISMCRRNEFTGLIVNALQTPNRPVQGVSPTLVDTKIARNAVFKSVADVLKASEHLIGEYVKLDAMITGIRDAEPEGVAEAWTEDIEKTARLLKTGAEIAIRNVKRVLGADVEVDERDVRMEAGERMDGIEKMELKYELQKSLQYVEKGVKKMVKNLPQDEDLSTAFEMAATKT</sequence>
<feature type="region of interest" description="Disordered" evidence="1">
    <location>
        <begin position="1"/>
        <end position="26"/>
    </location>
</feature>
<dbReference type="OrthoDB" id="3934814at2759"/>
<gene>
    <name evidence="2" type="ORF">ST47_g956</name>
</gene>
<accession>A0A163LLL4</accession>
<proteinExistence type="predicted"/>
<feature type="compositionally biased region" description="Low complexity" evidence="1">
    <location>
        <begin position="10"/>
        <end position="22"/>
    </location>
</feature>
<keyword evidence="3" id="KW-1185">Reference proteome</keyword>
<dbReference type="Proteomes" id="UP000076837">
    <property type="component" value="Unassembled WGS sequence"/>
</dbReference>
<evidence type="ECO:0000313" key="2">
    <source>
        <dbReference type="EMBL" id="KZM27902.1"/>
    </source>
</evidence>
<organism evidence="2 3">
    <name type="scientific">Didymella rabiei</name>
    <name type="common">Chickpea ascochyta blight fungus</name>
    <name type="synonym">Mycosphaerella rabiei</name>
    <dbReference type="NCBI Taxonomy" id="5454"/>
    <lineage>
        <taxon>Eukaryota</taxon>
        <taxon>Fungi</taxon>
        <taxon>Dikarya</taxon>
        <taxon>Ascomycota</taxon>
        <taxon>Pezizomycotina</taxon>
        <taxon>Dothideomycetes</taxon>
        <taxon>Pleosporomycetidae</taxon>
        <taxon>Pleosporales</taxon>
        <taxon>Pleosporineae</taxon>
        <taxon>Didymellaceae</taxon>
        <taxon>Ascochyta</taxon>
    </lineage>
</organism>
<dbReference type="AlphaFoldDB" id="A0A163LLL4"/>
<name>A0A163LLL4_DIDRA</name>
<reference evidence="2 3" key="1">
    <citation type="journal article" date="2016" name="Sci. Rep.">
        <title>Draft genome sequencing and secretome analysis of fungal phytopathogen Ascochyta rabiei provides insight into the necrotrophic effector repertoire.</title>
        <authorList>
            <person name="Verma S."/>
            <person name="Gazara R.K."/>
            <person name="Nizam S."/>
            <person name="Parween S."/>
            <person name="Chattopadhyay D."/>
            <person name="Verma P.K."/>
        </authorList>
    </citation>
    <scope>NUCLEOTIDE SEQUENCE [LARGE SCALE GENOMIC DNA]</scope>
    <source>
        <strain evidence="2 3">ArDII</strain>
    </source>
</reference>